<evidence type="ECO:0000256" key="2">
    <source>
        <dbReference type="ARBA" id="ARBA00012387"/>
    </source>
</evidence>
<evidence type="ECO:0000259" key="9">
    <source>
        <dbReference type="Pfam" id="PF22640"/>
    </source>
</evidence>
<evidence type="ECO:0000256" key="6">
    <source>
        <dbReference type="ARBA" id="ARBA00023134"/>
    </source>
</evidence>
<gene>
    <name evidence="10" type="ORF">SAMN02745146_1281</name>
</gene>
<dbReference type="RefSeq" id="WP_073106690.1">
    <property type="nucleotide sequence ID" value="NZ_FQYN01000002.1"/>
</dbReference>
<evidence type="ECO:0000256" key="5">
    <source>
        <dbReference type="ARBA" id="ARBA00022741"/>
    </source>
</evidence>
<comment type="similarity">
    <text evidence="1">Belongs to the mannose-6-phosphate isomerase type 2 family.</text>
</comment>
<dbReference type="GO" id="GO:0004475">
    <property type="term" value="F:mannose-1-phosphate guanylyltransferase (GTP) activity"/>
    <property type="evidence" value="ECO:0007669"/>
    <property type="project" value="UniProtKB-EC"/>
</dbReference>
<dbReference type="InterPro" id="IPR054566">
    <property type="entry name" value="ManC/GMP-like_b-helix"/>
</dbReference>
<feature type="domain" description="MannoseP isomerase/GMP-like beta-helix" evidence="9">
    <location>
        <begin position="303"/>
        <end position="352"/>
    </location>
</feature>
<dbReference type="GO" id="GO:0005525">
    <property type="term" value="F:GTP binding"/>
    <property type="evidence" value="ECO:0007669"/>
    <property type="project" value="UniProtKB-KW"/>
</dbReference>
<organism evidence="10 11">
    <name type="scientific">Hymenobacter daecheongensis DSM 21074</name>
    <dbReference type="NCBI Taxonomy" id="1121955"/>
    <lineage>
        <taxon>Bacteria</taxon>
        <taxon>Pseudomonadati</taxon>
        <taxon>Bacteroidota</taxon>
        <taxon>Cytophagia</taxon>
        <taxon>Cytophagales</taxon>
        <taxon>Hymenobacteraceae</taxon>
        <taxon>Hymenobacter</taxon>
    </lineage>
</organism>
<dbReference type="CDD" id="cd02509">
    <property type="entry name" value="GDP-M1P_Guanylyltransferase"/>
    <property type="match status" value="1"/>
</dbReference>
<proteinExistence type="inferred from homology"/>
<dbReference type="PANTHER" id="PTHR46390">
    <property type="entry name" value="MANNOSE-1-PHOSPHATE GUANYLYLTRANSFERASE"/>
    <property type="match status" value="1"/>
</dbReference>
<evidence type="ECO:0000256" key="1">
    <source>
        <dbReference type="ARBA" id="ARBA00006115"/>
    </source>
</evidence>
<accession>A0A1M6CV66</accession>
<name>A0A1M6CV66_9BACT</name>
<comment type="catalytic activity">
    <reaction evidence="7">
        <text>alpha-D-mannose 1-phosphate + GTP + H(+) = GDP-alpha-D-mannose + diphosphate</text>
        <dbReference type="Rhea" id="RHEA:15229"/>
        <dbReference type="ChEBI" id="CHEBI:15378"/>
        <dbReference type="ChEBI" id="CHEBI:33019"/>
        <dbReference type="ChEBI" id="CHEBI:37565"/>
        <dbReference type="ChEBI" id="CHEBI:57527"/>
        <dbReference type="ChEBI" id="CHEBI:58409"/>
        <dbReference type="EC" id="2.7.7.13"/>
    </reaction>
</comment>
<keyword evidence="3 10" id="KW-0808">Transferase</keyword>
<dbReference type="AlphaFoldDB" id="A0A1M6CV66"/>
<dbReference type="EMBL" id="FQYN01000002">
    <property type="protein sequence ID" value="SHI64849.1"/>
    <property type="molecule type" value="Genomic_DNA"/>
</dbReference>
<dbReference type="EC" id="2.7.7.13" evidence="2"/>
<keyword evidence="11" id="KW-1185">Reference proteome</keyword>
<dbReference type="InterPro" id="IPR029044">
    <property type="entry name" value="Nucleotide-diphossugar_trans"/>
</dbReference>
<protein>
    <recommendedName>
        <fullName evidence="2">mannose-1-phosphate guanylyltransferase</fullName>
        <ecNumber evidence="2">2.7.7.13</ecNumber>
    </recommendedName>
</protein>
<evidence type="ECO:0000256" key="4">
    <source>
        <dbReference type="ARBA" id="ARBA00022695"/>
    </source>
</evidence>
<dbReference type="Pfam" id="PF00483">
    <property type="entry name" value="NTP_transferase"/>
    <property type="match status" value="1"/>
</dbReference>
<evidence type="ECO:0000313" key="11">
    <source>
        <dbReference type="Proteomes" id="UP000184418"/>
    </source>
</evidence>
<dbReference type="SUPFAM" id="SSF159283">
    <property type="entry name" value="Guanosine diphospho-D-mannose pyrophosphorylase/mannose-6-phosphate isomerase linker domain"/>
    <property type="match status" value="1"/>
</dbReference>
<evidence type="ECO:0000256" key="3">
    <source>
        <dbReference type="ARBA" id="ARBA00022679"/>
    </source>
</evidence>
<evidence type="ECO:0000256" key="7">
    <source>
        <dbReference type="ARBA" id="ARBA00047343"/>
    </source>
</evidence>
<dbReference type="OrthoDB" id="9806359at2"/>
<dbReference type="SUPFAM" id="SSF53448">
    <property type="entry name" value="Nucleotide-diphospho-sugar transferases"/>
    <property type="match status" value="1"/>
</dbReference>
<keyword evidence="5" id="KW-0547">Nucleotide-binding</keyword>
<dbReference type="STRING" id="1121955.SAMN02745146_1281"/>
<dbReference type="GO" id="GO:0009298">
    <property type="term" value="P:GDP-mannose biosynthetic process"/>
    <property type="evidence" value="ECO:0007669"/>
    <property type="project" value="TreeGrafter"/>
</dbReference>
<evidence type="ECO:0000313" key="10">
    <source>
        <dbReference type="EMBL" id="SHI64849.1"/>
    </source>
</evidence>
<reference evidence="10 11" key="1">
    <citation type="submission" date="2016-11" db="EMBL/GenBank/DDBJ databases">
        <authorList>
            <person name="Jaros S."/>
            <person name="Januszkiewicz K."/>
            <person name="Wedrychowicz H."/>
        </authorList>
    </citation>
    <scope>NUCLEOTIDE SEQUENCE [LARGE SCALE GENOMIC DNA]</scope>
    <source>
        <strain evidence="10 11">DSM 21074</strain>
    </source>
</reference>
<dbReference type="PANTHER" id="PTHR46390:SF1">
    <property type="entry name" value="MANNOSE-1-PHOSPHATE GUANYLYLTRANSFERASE"/>
    <property type="match status" value="1"/>
</dbReference>
<sequence length="363" mass="40847">MEQNTYLVVMAGGIGSRFWPFSRTTLPKQFHDVMGVGRSMLQLTVERFQGICPPENVFVVTNRDYTDLVQQHLPTLPVDQILGEPIGRNTAPCIAYASYRIAQRDPKAVIIVTPADHAVLREVEFQRIIMQAVAAARDHEILITLGIQPSRPDTGYGYIQYIDAEKKGMLPDGLKKVKTFTEKPNLELAEMFLDSGDFLWNSGLFVWRADAIIHAFHQYLGDIAEVFDEGTAQLGTPAEAEFITQAYTRCRNISIDYGVMEKADNVYVLPADFGWSDLGTWDSLHRMGHHDADNNVVDGDALLYDTRECVIKTPADRLVVVQGLEGYIIAEYDNVLLICKRTEEQRVKEFVADVKSKKGHGYN</sequence>
<keyword evidence="6" id="KW-0342">GTP-binding</keyword>
<dbReference type="Proteomes" id="UP000184418">
    <property type="component" value="Unassembled WGS sequence"/>
</dbReference>
<dbReference type="InterPro" id="IPR049577">
    <property type="entry name" value="GMPP_N"/>
</dbReference>
<dbReference type="Gene3D" id="3.90.550.10">
    <property type="entry name" value="Spore Coat Polysaccharide Biosynthesis Protein SpsA, Chain A"/>
    <property type="match status" value="1"/>
</dbReference>
<feature type="domain" description="Nucleotidyl transferase" evidence="8">
    <location>
        <begin position="8"/>
        <end position="291"/>
    </location>
</feature>
<dbReference type="InterPro" id="IPR051161">
    <property type="entry name" value="Mannose-6P_isomerase_type2"/>
</dbReference>
<dbReference type="Pfam" id="PF22640">
    <property type="entry name" value="ManC_GMP_beta-helix"/>
    <property type="match status" value="1"/>
</dbReference>
<dbReference type="InterPro" id="IPR005835">
    <property type="entry name" value="NTP_transferase_dom"/>
</dbReference>
<dbReference type="FunFam" id="3.90.550.10:FF:000046">
    <property type="entry name" value="Mannose-1-phosphate guanylyltransferase (GDP)"/>
    <property type="match status" value="1"/>
</dbReference>
<evidence type="ECO:0000259" key="8">
    <source>
        <dbReference type="Pfam" id="PF00483"/>
    </source>
</evidence>
<keyword evidence="4 10" id="KW-0548">Nucleotidyltransferase</keyword>